<organism evidence="8 9">
    <name type="scientific">Maribacter vaceletii</name>
    <dbReference type="NCBI Taxonomy" id="1206816"/>
    <lineage>
        <taxon>Bacteria</taxon>
        <taxon>Pseudomonadati</taxon>
        <taxon>Bacteroidota</taxon>
        <taxon>Flavobacteriia</taxon>
        <taxon>Flavobacteriales</taxon>
        <taxon>Flavobacteriaceae</taxon>
        <taxon>Maribacter</taxon>
    </lineage>
</organism>
<dbReference type="SMART" id="SM00563">
    <property type="entry name" value="PlsC"/>
    <property type="match status" value="1"/>
</dbReference>
<accession>A0A495ECZ0</accession>
<feature type="transmembrane region" description="Helical" evidence="6">
    <location>
        <begin position="709"/>
        <end position="729"/>
    </location>
</feature>
<dbReference type="GO" id="GO:0005886">
    <property type="term" value="C:plasma membrane"/>
    <property type="evidence" value="ECO:0007669"/>
    <property type="project" value="UniProtKB-SubCell"/>
</dbReference>
<dbReference type="OrthoDB" id="9803035at2"/>
<feature type="transmembrane region" description="Helical" evidence="6">
    <location>
        <begin position="390"/>
        <end position="409"/>
    </location>
</feature>
<name>A0A495ECZ0_9FLAO</name>
<dbReference type="GO" id="GO:0016746">
    <property type="term" value="F:acyltransferase activity"/>
    <property type="evidence" value="ECO:0007669"/>
    <property type="project" value="InterPro"/>
</dbReference>
<feature type="transmembrane region" description="Helical" evidence="6">
    <location>
        <begin position="17"/>
        <end position="35"/>
    </location>
</feature>
<keyword evidence="3 6" id="KW-0812">Transmembrane</keyword>
<keyword evidence="5 6" id="KW-0472">Membrane</keyword>
<feature type="transmembrane region" description="Helical" evidence="6">
    <location>
        <begin position="320"/>
        <end position="341"/>
    </location>
</feature>
<dbReference type="SUPFAM" id="SSF69593">
    <property type="entry name" value="Glycerol-3-phosphate (1)-acyltransferase"/>
    <property type="match status" value="1"/>
</dbReference>
<feature type="domain" description="Phospholipid/glycerol acyltransferase" evidence="7">
    <location>
        <begin position="888"/>
        <end position="997"/>
    </location>
</feature>
<dbReference type="EMBL" id="RBIQ01000007">
    <property type="protein sequence ID" value="RKR14489.1"/>
    <property type="molecule type" value="Genomic_DNA"/>
</dbReference>
<dbReference type="InterPro" id="IPR050545">
    <property type="entry name" value="Mycobact_MmpL"/>
</dbReference>
<dbReference type="InterPro" id="IPR002123">
    <property type="entry name" value="Plipid/glycerol_acylTrfase"/>
</dbReference>
<evidence type="ECO:0000313" key="9">
    <source>
        <dbReference type="Proteomes" id="UP000269412"/>
    </source>
</evidence>
<keyword evidence="2" id="KW-1003">Cell membrane</keyword>
<evidence type="ECO:0000256" key="1">
    <source>
        <dbReference type="ARBA" id="ARBA00004651"/>
    </source>
</evidence>
<dbReference type="Pfam" id="PF03176">
    <property type="entry name" value="MMPL"/>
    <property type="match status" value="2"/>
</dbReference>
<evidence type="ECO:0000259" key="7">
    <source>
        <dbReference type="SMART" id="SM00563"/>
    </source>
</evidence>
<keyword evidence="9" id="KW-1185">Reference proteome</keyword>
<protein>
    <recommendedName>
        <fullName evidence="7">Phospholipid/glycerol acyltransferase domain-containing protein</fullName>
    </recommendedName>
</protein>
<dbReference type="InterPro" id="IPR004869">
    <property type="entry name" value="MMPL_dom"/>
</dbReference>
<feature type="transmembrane region" description="Helical" evidence="6">
    <location>
        <begin position="353"/>
        <end position="378"/>
    </location>
</feature>
<dbReference type="RefSeq" id="WP_121063750.1">
    <property type="nucleotide sequence ID" value="NZ_RBIQ01000007.1"/>
</dbReference>
<dbReference type="SUPFAM" id="SSF82866">
    <property type="entry name" value="Multidrug efflux transporter AcrB transmembrane domain"/>
    <property type="match status" value="2"/>
</dbReference>
<dbReference type="Pfam" id="PF01553">
    <property type="entry name" value="Acyltransferase"/>
    <property type="match status" value="1"/>
</dbReference>
<feature type="transmembrane region" description="Helical" evidence="6">
    <location>
        <begin position="683"/>
        <end position="703"/>
    </location>
</feature>
<dbReference type="CDD" id="cd07989">
    <property type="entry name" value="LPLAT_AGPAT-like"/>
    <property type="match status" value="1"/>
</dbReference>
<keyword evidence="4 6" id="KW-1133">Transmembrane helix</keyword>
<proteinExistence type="predicted"/>
<feature type="transmembrane region" description="Helical" evidence="6">
    <location>
        <begin position="660"/>
        <end position="676"/>
    </location>
</feature>
<feature type="transmembrane region" description="Helical" evidence="6">
    <location>
        <begin position="435"/>
        <end position="452"/>
    </location>
</feature>
<evidence type="ECO:0000256" key="5">
    <source>
        <dbReference type="ARBA" id="ARBA00023136"/>
    </source>
</evidence>
<dbReference type="PANTHER" id="PTHR33406">
    <property type="entry name" value="MEMBRANE PROTEIN MJ1562-RELATED"/>
    <property type="match status" value="1"/>
</dbReference>
<feature type="transmembrane region" description="Helical" evidence="6">
    <location>
        <begin position="294"/>
        <end position="314"/>
    </location>
</feature>
<dbReference type="Proteomes" id="UP000269412">
    <property type="component" value="Unassembled WGS sequence"/>
</dbReference>
<dbReference type="Gene3D" id="1.20.1640.10">
    <property type="entry name" value="Multidrug efflux transporter AcrB transmembrane domain"/>
    <property type="match status" value="2"/>
</dbReference>
<evidence type="ECO:0000313" key="8">
    <source>
        <dbReference type="EMBL" id="RKR14489.1"/>
    </source>
</evidence>
<evidence type="ECO:0000256" key="6">
    <source>
        <dbReference type="SAM" id="Phobius"/>
    </source>
</evidence>
<evidence type="ECO:0000256" key="3">
    <source>
        <dbReference type="ARBA" id="ARBA00022692"/>
    </source>
</evidence>
<feature type="transmembrane region" description="Helical" evidence="6">
    <location>
        <begin position="268"/>
        <end position="287"/>
    </location>
</feature>
<evidence type="ECO:0000256" key="2">
    <source>
        <dbReference type="ARBA" id="ARBA00022475"/>
    </source>
</evidence>
<evidence type="ECO:0000256" key="4">
    <source>
        <dbReference type="ARBA" id="ARBA00022989"/>
    </source>
</evidence>
<gene>
    <name evidence="8" type="ORF">CLV91_0566</name>
</gene>
<feature type="transmembrane region" description="Helical" evidence="6">
    <location>
        <begin position="774"/>
        <end position="794"/>
    </location>
</feature>
<dbReference type="AlphaFoldDB" id="A0A495ECZ0"/>
<sequence>MGNFLYKIYKLLRKQKVVGLLSFFSILIVFGFIASKISFEEDITKLIPVNTNNKDYQKVLQTVKFTDKIIVNIKREPNSKVSDITAYANTFLDSLSREKDYVENIQGKVSDAVVFNTIDFVYKNLPLFLEPSDYKILEQKTTKDSLLSITKQNYNTLISPTGIIAKKTILKDPLGLSFMAMKKLQSLGVGDDFTLKDGFLLSKDEQHILLFITPKYPSSETDKNTSFSTSLYKIQEELNTAFKGKVSSEYFGAALVAVANANQIKKDIQFTVGIALTLLLVILIFFYRKITVPIVLFLPTIFGGLLSVAILYLLRGKISAISLGIGSVLLGVTLDYSLHILTHIRNNKSIKSLYIDVAPSILMSSVTTASAFLCLLFIKSQALQDLGIFAAISVLGASFFALLLIPQIYSAKKEKVSKKNILDRIASYEIHKNKIVLSGIALALVISIFTYNKVLFNTDIAKMNYEPKELLNARNNLEALTDIGSKSIYAAAYGNNLESALQVNDSIYSLLQEYKDKGVIKNYSSIGALVTSKKKQQEKINSWQQFWTTNKTKQTKNDLIVAGEKLGFKPKTFDTFYAALEKEYQPLTLEDYTAINVLAIEDFIGTKEDFTAVTSLLKVETPKKAQIIKESLRNKKTILIDRQGMNEAFLGNLKNDFNRLIGYSVLAVLILLLLFYKSFSLTLVTGIPIFLTWFLTIGIMGLLGIEFNIFNIIISTFIFGLGVDYSIFITNGLLSENRTGEKIVPTHKTSILLSVITTILGVGVLIFAKHPALYTISLVSLVGILSAVLIAFTVQPLLFKLFIGNKTKRPISFRLFIHSVLSFTYFGLGGLVLSFFSLVLKIIPVSKKVKMGGFHRSISKLMGSVLYTNGFVSKEIINLQKETFKEPVMIIANHTSFLDILAIGMLHPKIVFLVNDWVYNSPVFGTAVQAAGFYPVSKGVENGEEHLRKKVAQGYSLITFPEGTRSRTNKIKRFHKGAFHLADKLGLDVLPILIHGNSEVLPKGSFIIRDGSITIKVLNKIGIQDTSFGITTREKTKQISTYFREEFNTLRNTIEGATYFHSLVALEYRYKGDFLYKAVSQDLKSNALVYKEILDYVDPKGSIVHASKDFGQLDFLLKLDAPDRKITAFIKDTEVKEIVANSYITSNYGKFIFSDTLIDAFKEPATIGILNLDTFNSEASIALLNSEITILILLKDGKSLNLDSFIEGGFTVDKEMPEALFLKR</sequence>
<dbReference type="PANTHER" id="PTHR33406:SF13">
    <property type="entry name" value="MEMBRANE PROTEIN YDFJ"/>
    <property type="match status" value="1"/>
</dbReference>
<reference evidence="8 9" key="1">
    <citation type="submission" date="2018-10" db="EMBL/GenBank/DDBJ databases">
        <title>Genomic Encyclopedia of Archaeal and Bacterial Type Strains, Phase II (KMG-II): from individual species to whole genera.</title>
        <authorList>
            <person name="Goeker M."/>
        </authorList>
    </citation>
    <scope>NUCLEOTIDE SEQUENCE [LARGE SCALE GENOMIC DNA]</scope>
    <source>
        <strain evidence="8 9">DSM 25230</strain>
    </source>
</reference>
<comment type="caution">
    <text evidence="8">The sequence shown here is derived from an EMBL/GenBank/DDBJ whole genome shotgun (WGS) entry which is preliminary data.</text>
</comment>
<feature type="transmembrane region" description="Helical" evidence="6">
    <location>
        <begin position="750"/>
        <end position="768"/>
    </location>
</feature>
<comment type="subcellular location">
    <subcellularLocation>
        <location evidence="1">Cell membrane</location>
        <topology evidence="1">Multi-pass membrane protein</topology>
    </subcellularLocation>
</comment>
<feature type="transmembrane region" description="Helical" evidence="6">
    <location>
        <begin position="815"/>
        <end position="840"/>
    </location>
</feature>